<dbReference type="SUPFAM" id="SSF52972">
    <property type="entry name" value="ITPase-like"/>
    <property type="match status" value="1"/>
</dbReference>
<dbReference type="AlphaFoldDB" id="A0A9W4XCC8"/>
<keyword evidence="2" id="KW-0378">Hydrolase</keyword>
<comment type="caution">
    <text evidence="3">The sequence shown here is derived from an EMBL/GenBank/DDBJ whole genome shotgun (WGS) entry which is preliminary data.</text>
</comment>
<dbReference type="GO" id="GO:0047429">
    <property type="term" value="F:nucleoside triphosphate diphosphatase activity"/>
    <property type="evidence" value="ECO:0007669"/>
    <property type="project" value="InterPro"/>
</dbReference>
<organism evidence="3 4">
    <name type="scientific">Candida verbasci</name>
    <dbReference type="NCBI Taxonomy" id="1227364"/>
    <lineage>
        <taxon>Eukaryota</taxon>
        <taxon>Fungi</taxon>
        <taxon>Dikarya</taxon>
        <taxon>Ascomycota</taxon>
        <taxon>Saccharomycotina</taxon>
        <taxon>Pichiomycetes</taxon>
        <taxon>Debaryomycetaceae</taxon>
        <taxon>Candida/Lodderomyces clade</taxon>
        <taxon>Candida</taxon>
    </lineage>
</organism>
<dbReference type="PIRSF" id="PIRSF006305">
    <property type="entry name" value="Maf"/>
    <property type="match status" value="1"/>
</dbReference>
<protein>
    <recommendedName>
        <fullName evidence="5">Maf-like protein</fullName>
    </recommendedName>
</protein>
<dbReference type="NCBIfam" id="TIGR00172">
    <property type="entry name" value="maf"/>
    <property type="match status" value="1"/>
</dbReference>
<sequence>MTFNHPLIKKLEEYQLILGSKSQRRKEILINNFGITNFVVVESQFDENLHKNRTPLEYVQLTSKYKAINILDSINKDGPPTLILTCDTIIACNDKIFEKPITKLKQREYFNYFKQHRKIEVISALTLIKIDNRQVKYYQDYDITKLQFRDDDDDDDANLLINSYIESEEGLQVAGGFKYQGKGCLLFKSMVGDYLNVVGLPSKTFDFLTRAIL</sequence>
<evidence type="ECO:0008006" key="5">
    <source>
        <dbReference type="Google" id="ProtNLM"/>
    </source>
</evidence>
<dbReference type="Gene3D" id="3.90.950.10">
    <property type="match status" value="1"/>
</dbReference>
<gene>
    <name evidence="3" type="ORF">CANVERA_P4893</name>
</gene>
<dbReference type="PANTHER" id="PTHR43213">
    <property type="entry name" value="BIFUNCTIONAL DTTP/UTP PYROPHOSPHATASE/METHYLTRANSFERASE PROTEIN-RELATED"/>
    <property type="match status" value="1"/>
</dbReference>
<dbReference type="InterPro" id="IPR029001">
    <property type="entry name" value="ITPase-like_fam"/>
</dbReference>
<dbReference type="Proteomes" id="UP001152885">
    <property type="component" value="Unassembled WGS sequence"/>
</dbReference>
<dbReference type="InterPro" id="IPR003697">
    <property type="entry name" value="Maf-like"/>
</dbReference>
<dbReference type="Pfam" id="PF02545">
    <property type="entry name" value="Maf"/>
    <property type="match status" value="1"/>
</dbReference>
<reference evidence="3" key="1">
    <citation type="submission" date="2022-12" db="EMBL/GenBank/DDBJ databases">
        <authorList>
            <person name="Brejova B."/>
        </authorList>
    </citation>
    <scope>NUCLEOTIDE SEQUENCE</scope>
</reference>
<dbReference type="OrthoDB" id="10267058at2759"/>
<dbReference type="PANTHER" id="PTHR43213:SF5">
    <property type="entry name" value="BIFUNCTIONAL DTTP_UTP PYROPHOSPHATASE_METHYLTRANSFERASE PROTEIN-RELATED"/>
    <property type="match status" value="1"/>
</dbReference>
<accession>A0A9W4XCC8</accession>
<name>A0A9W4XCC8_9ASCO</name>
<dbReference type="EMBL" id="CANTUO010000006">
    <property type="protein sequence ID" value="CAI5760383.1"/>
    <property type="molecule type" value="Genomic_DNA"/>
</dbReference>
<evidence type="ECO:0000256" key="2">
    <source>
        <dbReference type="ARBA" id="ARBA00022801"/>
    </source>
</evidence>
<dbReference type="HAMAP" id="MF_00528">
    <property type="entry name" value="Maf"/>
    <property type="match status" value="1"/>
</dbReference>
<evidence type="ECO:0000313" key="3">
    <source>
        <dbReference type="EMBL" id="CAI5760383.1"/>
    </source>
</evidence>
<proteinExistence type="inferred from homology"/>
<comment type="cofactor">
    <cofactor evidence="1">
        <name>a divalent metal cation</name>
        <dbReference type="ChEBI" id="CHEBI:60240"/>
    </cofactor>
</comment>
<evidence type="ECO:0000256" key="1">
    <source>
        <dbReference type="ARBA" id="ARBA00001968"/>
    </source>
</evidence>
<keyword evidence="4" id="KW-1185">Reference proteome</keyword>
<evidence type="ECO:0000313" key="4">
    <source>
        <dbReference type="Proteomes" id="UP001152885"/>
    </source>
</evidence>